<protein>
    <submittedName>
        <fullName evidence="1">Uncharacterized protein</fullName>
    </submittedName>
</protein>
<proteinExistence type="predicted"/>
<keyword evidence="2" id="KW-1185">Reference proteome</keyword>
<organism evidence="1 2">
    <name type="scientific">Dioscorea alata</name>
    <name type="common">Purple yam</name>
    <dbReference type="NCBI Taxonomy" id="55571"/>
    <lineage>
        <taxon>Eukaryota</taxon>
        <taxon>Viridiplantae</taxon>
        <taxon>Streptophyta</taxon>
        <taxon>Embryophyta</taxon>
        <taxon>Tracheophyta</taxon>
        <taxon>Spermatophyta</taxon>
        <taxon>Magnoliopsida</taxon>
        <taxon>Liliopsida</taxon>
        <taxon>Dioscoreales</taxon>
        <taxon>Dioscoreaceae</taxon>
        <taxon>Dioscorea</taxon>
    </lineage>
</organism>
<dbReference type="Proteomes" id="UP000827976">
    <property type="component" value="Chromosome 12"/>
</dbReference>
<sequence length="147" mass="17077">MSTGCKNSVSCVDSRAPVRASYINLYKWPDSDFEFVRSVTGKPSHGGRRRWSESPRVVDSYSCRQMYLRSYTFSKKETINEKTRKCLAKVKVKMMNNKRNEKKKMKMKNKKKDCVVVMKTVVCSLFRRLLSCTTSVDVVDEHHSFQG</sequence>
<gene>
    <name evidence="1" type="ORF">IHE45_12G078000</name>
</gene>
<reference evidence="2" key="1">
    <citation type="journal article" date="2022" name="Nat. Commun.">
        <title>Chromosome evolution and the genetic basis of agronomically important traits in greater yam.</title>
        <authorList>
            <person name="Bredeson J.V."/>
            <person name="Lyons J.B."/>
            <person name="Oniyinde I.O."/>
            <person name="Okereke N.R."/>
            <person name="Kolade O."/>
            <person name="Nnabue I."/>
            <person name="Nwadili C.O."/>
            <person name="Hribova E."/>
            <person name="Parker M."/>
            <person name="Nwogha J."/>
            <person name="Shu S."/>
            <person name="Carlson J."/>
            <person name="Kariba R."/>
            <person name="Muthemba S."/>
            <person name="Knop K."/>
            <person name="Barton G.J."/>
            <person name="Sherwood A.V."/>
            <person name="Lopez-Montes A."/>
            <person name="Asiedu R."/>
            <person name="Jamnadass R."/>
            <person name="Muchugi A."/>
            <person name="Goodstein D."/>
            <person name="Egesi C.N."/>
            <person name="Featherston J."/>
            <person name="Asfaw A."/>
            <person name="Simpson G.G."/>
            <person name="Dolezel J."/>
            <person name="Hendre P.S."/>
            <person name="Van Deynze A."/>
            <person name="Kumar P.L."/>
            <person name="Obidiegwu J.E."/>
            <person name="Bhattacharjee R."/>
            <person name="Rokhsar D.S."/>
        </authorList>
    </citation>
    <scope>NUCLEOTIDE SEQUENCE [LARGE SCALE GENOMIC DNA]</scope>
    <source>
        <strain evidence="2">cv. TDa95/00328</strain>
    </source>
</reference>
<accession>A0ACB7V3L1</accession>
<dbReference type="EMBL" id="CM037022">
    <property type="protein sequence ID" value="KAH7667727.1"/>
    <property type="molecule type" value="Genomic_DNA"/>
</dbReference>
<evidence type="ECO:0000313" key="1">
    <source>
        <dbReference type="EMBL" id="KAH7667727.1"/>
    </source>
</evidence>
<comment type="caution">
    <text evidence="1">The sequence shown here is derived from an EMBL/GenBank/DDBJ whole genome shotgun (WGS) entry which is preliminary data.</text>
</comment>
<evidence type="ECO:0000313" key="2">
    <source>
        <dbReference type="Proteomes" id="UP000827976"/>
    </source>
</evidence>
<name>A0ACB7V3L1_DIOAL</name>